<comment type="caution">
    <text evidence="2">The sequence shown here is derived from an EMBL/GenBank/DDBJ whole genome shotgun (WGS) entry which is preliminary data.</text>
</comment>
<reference evidence="2 3" key="1">
    <citation type="submission" date="2018-07" db="EMBL/GenBank/DDBJ databases">
        <title>Genomic Encyclopedia of Type Strains, Phase IV (KMG-IV): sequencing the most valuable type-strain genomes for metagenomic binning, comparative biology and taxonomic classification.</title>
        <authorList>
            <person name="Goeker M."/>
        </authorList>
    </citation>
    <scope>NUCLEOTIDE SEQUENCE [LARGE SCALE GENOMIC DNA]</scope>
    <source>
        <strain evidence="2 3">DSM 44952</strain>
    </source>
</reference>
<evidence type="ECO:0008006" key="4">
    <source>
        <dbReference type="Google" id="ProtNLM"/>
    </source>
</evidence>
<evidence type="ECO:0000256" key="1">
    <source>
        <dbReference type="SAM" id="SignalP"/>
    </source>
</evidence>
<evidence type="ECO:0000313" key="2">
    <source>
        <dbReference type="EMBL" id="RDI44480.1"/>
    </source>
</evidence>
<feature type="chain" id="PRO_5016984719" description="Small secreted domain DUF320" evidence="1">
    <location>
        <begin position="27"/>
        <end position="77"/>
    </location>
</feature>
<sequence>MRFVKTGAVALAFAGAAVLGSGVAHADETITVTAELLGCSIQNQVGVDALANVQPGTSVTVSNEVFADLKAKGCLPG</sequence>
<proteinExistence type="predicted"/>
<evidence type="ECO:0000313" key="3">
    <source>
        <dbReference type="Proteomes" id="UP000255355"/>
    </source>
</evidence>
<name>A0A370GM91_9NOCA</name>
<dbReference type="Proteomes" id="UP000255355">
    <property type="component" value="Unassembled WGS sequence"/>
</dbReference>
<dbReference type="InterPro" id="IPR010916">
    <property type="entry name" value="TonB_box_CS"/>
</dbReference>
<accession>A0A370GM91</accession>
<keyword evidence="3" id="KW-1185">Reference proteome</keyword>
<protein>
    <recommendedName>
        <fullName evidence="4">Small secreted domain DUF320</fullName>
    </recommendedName>
</protein>
<dbReference type="OrthoDB" id="9931832at2"/>
<feature type="signal peptide" evidence="1">
    <location>
        <begin position="1"/>
        <end position="26"/>
    </location>
</feature>
<keyword evidence="1" id="KW-0732">Signal</keyword>
<dbReference type="EMBL" id="QQAZ01000017">
    <property type="protein sequence ID" value="RDI44480.1"/>
    <property type="molecule type" value="Genomic_DNA"/>
</dbReference>
<dbReference type="AlphaFoldDB" id="A0A370GM91"/>
<organism evidence="2 3">
    <name type="scientific">Nocardia mexicana</name>
    <dbReference type="NCBI Taxonomy" id="279262"/>
    <lineage>
        <taxon>Bacteria</taxon>
        <taxon>Bacillati</taxon>
        <taxon>Actinomycetota</taxon>
        <taxon>Actinomycetes</taxon>
        <taxon>Mycobacteriales</taxon>
        <taxon>Nocardiaceae</taxon>
        <taxon>Nocardia</taxon>
    </lineage>
</organism>
<gene>
    <name evidence="2" type="ORF">DFR68_11797</name>
</gene>
<dbReference type="PROSITE" id="PS00430">
    <property type="entry name" value="TONB_DEPENDENT_REC_1"/>
    <property type="match status" value="1"/>
</dbReference>
<dbReference type="RefSeq" id="WP_068025044.1">
    <property type="nucleotide sequence ID" value="NZ_QQAZ01000017.1"/>
</dbReference>